<keyword evidence="3" id="KW-1185">Reference proteome</keyword>
<protein>
    <submittedName>
        <fullName evidence="2">Uncharacterized protein</fullName>
    </submittedName>
</protein>
<dbReference type="Proteomes" id="UP001482620">
    <property type="component" value="Unassembled WGS sequence"/>
</dbReference>
<gene>
    <name evidence="2" type="ORF">ILYODFUR_010863</name>
</gene>
<organism evidence="2 3">
    <name type="scientific">Ilyodon furcidens</name>
    <name type="common">goldbreast splitfin</name>
    <dbReference type="NCBI Taxonomy" id="33524"/>
    <lineage>
        <taxon>Eukaryota</taxon>
        <taxon>Metazoa</taxon>
        <taxon>Chordata</taxon>
        <taxon>Craniata</taxon>
        <taxon>Vertebrata</taxon>
        <taxon>Euteleostomi</taxon>
        <taxon>Actinopterygii</taxon>
        <taxon>Neopterygii</taxon>
        <taxon>Teleostei</taxon>
        <taxon>Neoteleostei</taxon>
        <taxon>Acanthomorphata</taxon>
        <taxon>Ovalentaria</taxon>
        <taxon>Atherinomorphae</taxon>
        <taxon>Cyprinodontiformes</taxon>
        <taxon>Goodeidae</taxon>
        <taxon>Ilyodon</taxon>
    </lineage>
</organism>
<proteinExistence type="predicted"/>
<name>A0ABV0TAB5_9TELE</name>
<keyword evidence="1" id="KW-1133">Transmembrane helix</keyword>
<comment type="caution">
    <text evidence="2">The sequence shown here is derived from an EMBL/GenBank/DDBJ whole genome shotgun (WGS) entry which is preliminary data.</text>
</comment>
<evidence type="ECO:0000313" key="2">
    <source>
        <dbReference type="EMBL" id="MEQ2228638.1"/>
    </source>
</evidence>
<keyword evidence="1" id="KW-0472">Membrane</keyword>
<dbReference type="EMBL" id="JAHRIQ010023973">
    <property type="protein sequence ID" value="MEQ2228638.1"/>
    <property type="molecule type" value="Genomic_DNA"/>
</dbReference>
<keyword evidence="1" id="KW-0812">Transmembrane</keyword>
<evidence type="ECO:0000256" key="1">
    <source>
        <dbReference type="SAM" id="Phobius"/>
    </source>
</evidence>
<reference evidence="2 3" key="1">
    <citation type="submission" date="2021-06" db="EMBL/GenBank/DDBJ databases">
        <authorList>
            <person name="Palmer J.M."/>
        </authorList>
    </citation>
    <scope>NUCLEOTIDE SEQUENCE [LARGE SCALE GENOMIC DNA]</scope>
    <source>
        <strain evidence="3">if_2019</strain>
        <tissue evidence="2">Muscle</tissue>
    </source>
</reference>
<feature type="transmembrane region" description="Helical" evidence="1">
    <location>
        <begin position="6"/>
        <end position="28"/>
    </location>
</feature>
<evidence type="ECO:0000313" key="3">
    <source>
        <dbReference type="Proteomes" id="UP001482620"/>
    </source>
</evidence>
<sequence>MSRFRWSWGGIPVSHFISFFLYNLSFYVGSVLSPRGGNHILIRSIPSLLRALIPPLPVRTLHTPPSCATFSFFNCSISSHNLVLPLLTTKSTQSHKKAVFCRWE</sequence>
<accession>A0ABV0TAB5</accession>